<organism evidence="1 2">
    <name type="scientific">Xylanibacillus composti</name>
    <dbReference type="NCBI Taxonomy" id="1572762"/>
    <lineage>
        <taxon>Bacteria</taxon>
        <taxon>Bacillati</taxon>
        <taxon>Bacillota</taxon>
        <taxon>Bacilli</taxon>
        <taxon>Bacillales</taxon>
        <taxon>Paenibacillaceae</taxon>
        <taxon>Xylanibacillus</taxon>
    </lineage>
</organism>
<protein>
    <submittedName>
        <fullName evidence="1">DUF2935 domain-containing protein</fullName>
    </submittedName>
</protein>
<gene>
    <name evidence="1" type="ORF">XYCOK13_09820</name>
</gene>
<proteinExistence type="predicted"/>
<evidence type="ECO:0000313" key="1">
    <source>
        <dbReference type="EMBL" id="GIQ68158.1"/>
    </source>
</evidence>
<dbReference type="RefSeq" id="WP_213410771.1">
    <property type="nucleotide sequence ID" value="NZ_BOVK01000013.1"/>
</dbReference>
<name>A0A8J4GZM9_9BACL</name>
<dbReference type="EMBL" id="BOVK01000013">
    <property type="protein sequence ID" value="GIQ68158.1"/>
    <property type="molecule type" value="Genomic_DNA"/>
</dbReference>
<dbReference type="Pfam" id="PF11155">
    <property type="entry name" value="DUF2935"/>
    <property type="match status" value="2"/>
</dbReference>
<comment type="caution">
    <text evidence="1">The sequence shown here is derived from an EMBL/GenBank/DDBJ whole genome shotgun (WGS) entry which is preliminary data.</text>
</comment>
<reference evidence="1" key="1">
    <citation type="submission" date="2021-04" db="EMBL/GenBank/DDBJ databases">
        <title>Draft genome sequence of Xylanibacillus composti strain K13.</title>
        <authorList>
            <person name="Uke A."/>
            <person name="Chhe C."/>
            <person name="Baramee S."/>
            <person name="Kosugi A."/>
        </authorList>
    </citation>
    <scope>NUCLEOTIDE SEQUENCE</scope>
    <source>
        <strain evidence="1">K13</strain>
    </source>
</reference>
<sequence>MADGKSPDTAAYDVEKALFEHRFWLQILGDHARFIESSMPIAELKEIEQAQAFITLFDSLLGTARRRLPAADTLRLTQEALQAAQQLRAFKLHLLSRHLQGDLRSTLPPTFYNHMVNEIDEYIRILAYLTVEKTPPLLHPVHHHLIWLLDASGHAASIHDQLDPVEADLRNNSDMYKKKFDAFYLKAVEMAGYLRTGLTAFPALHRFNRQVDLEMKLFQGFLAELVELNLTGEALDVLTPLMPDHMYREECYYLIKLAETSGVKPPECDPTKPRVQE</sequence>
<dbReference type="InterPro" id="IPR021328">
    <property type="entry name" value="CotB-like"/>
</dbReference>
<dbReference type="Gene3D" id="1.20.1260.120">
    <property type="entry name" value="Protein of unknown function DUF2935"/>
    <property type="match status" value="1"/>
</dbReference>
<dbReference type="Proteomes" id="UP000677918">
    <property type="component" value="Unassembled WGS sequence"/>
</dbReference>
<evidence type="ECO:0000313" key="2">
    <source>
        <dbReference type="Proteomes" id="UP000677918"/>
    </source>
</evidence>
<dbReference type="AlphaFoldDB" id="A0A8J4GZM9"/>
<dbReference type="SUPFAM" id="SSF158430">
    <property type="entry name" value="Bacillus cereus metalloprotein-like"/>
    <property type="match status" value="2"/>
</dbReference>
<keyword evidence="2" id="KW-1185">Reference proteome</keyword>
<accession>A0A8J4GZM9</accession>